<name>A0A2G9UCA7_TELCI</name>
<feature type="non-terminal residue" evidence="1">
    <location>
        <position position="188"/>
    </location>
</feature>
<dbReference type="Proteomes" id="UP000230423">
    <property type="component" value="Unassembled WGS sequence"/>
</dbReference>
<dbReference type="InterPro" id="IPR038901">
    <property type="entry name" value="HEXDC-like"/>
</dbReference>
<dbReference type="PANTHER" id="PTHR21040">
    <property type="entry name" value="BCDNA.GH04120"/>
    <property type="match status" value="1"/>
</dbReference>
<evidence type="ECO:0000313" key="1">
    <source>
        <dbReference type="EMBL" id="PIO67861.1"/>
    </source>
</evidence>
<dbReference type="PANTHER" id="PTHR21040:SF4">
    <property type="entry name" value="BETA-N-ACETYLHEXOSAMINIDASE"/>
    <property type="match status" value="1"/>
</dbReference>
<dbReference type="EMBL" id="KZ347377">
    <property type="protein sequence ID" value="PIO67861.1"/>
    <property type="molecule type" value="Genomic_DNA"/>
</dbReference>
<protein>
    <submittedName>
        <fullName evidence="1">Uncharacterized protein</fullName>
    </submittedName>
</protein>
<evidence type="ECO:0000313" key="2">
    <source>
        <dbReference type="Proteomes" id="UP000230423"/>
    </source>
</evidence>
<proteinExistence type="predicted"/>
<dbReference type="OrthoDB" id="5863259at2759"/>
<accession>A0A2G9UCA7</accession>
<dbReference type="AlphaFoldDB" id="A0A2G9UCA7"/>
<gene>
    <name evidence="1" type="ORF">TELCIR_10375</name>
</gene>
<organism evidence="1 2">
    <name type="scientific">Teladorsagia circumcincta</name>
    <name type="common">Brown stomach worm</name>
    <name type="synonym">Ostertagia circumcincta</name>
    <dbReference type="NCBI Taxonomy" id="45464"/>
    <lineage>
        <taxon>Eukaryota</taxon>
        <taxon>Metazoa</taxon>
        <taxon>Ecdysozoa</taxon>
        <taxon>Nematoda</taxon>
        <taxon>Chromadorea</taxon>
        <taxon>Rhabditida</taxon>
        <taxon>Rhabditina</taxon>
        <taxon>Rhabditomorpha</taxon>
        <taxon>Strongyloidea</taxon>
        <taxon>Trichostrongylidae</taxon>
        <taxon>Teladorsagia</taxon>
    </lineage>
</organism>
<reference evidence="1 2" key="1">
    <citation type="submission" date="2015-09" db="EMBL/GenBank/DDBJ databases">
        <title>Draft genome of the parasitic nematode Teladorsagia circumcincta isolate WARC Sus (inbred).</title>
        <authorList>
            <person name="Mitreva M."/>
        </authorList>
    </citation>
    <scope>NUCLEOTIDE SEQUENCE [LARGE SCALE GENOMIC DNA]</scope>
    <source>
        <strain evidence="1 2">S</strain>
    </source>
</reference>
<dbReference type="GO" id="GO:0015929">
    <property type="term" value="F:hexosaminidase activity"/>
    <property type="evidence" value="ECO:0007669"/>
    <property type="project" value="InterPro"/>
</dbReference>
<sequence>MYPPDEMPGLSDFSEKLRSARMEPQIKKPISSLRNDSSERILAWHDMFKKFPEAKIKHNKMGDVLELVIWEYSETLATMPHHSFLYMGQLFPKLWASSAFKCADFPAATFANVQLYETNSLNWLRKMRDLRTKSKELSFEGLIITGWSRYDHMASLCELLPTGTPSMVLNTQIALIGAVRKYDKISIE</sequence>
<dbReference type="Gene3D" id="3.20.20.80">
    <property type="entry name" value="Glycosidases"/>
    <property type="match status" value="1"/>
</dbReference>
<keyword evidence="2" id="KW-1185">Reference proteome</keyword>